<dbReference type="PANTHER" id="PTHR11067">
    <property type="entry name" value="INOSINE TRIPHOSPHATE PYROPHOSPHATASE/HAM1 PROTEIN"/>
    <property type="match status" value="1"/>
</dbReference>
<dbReference type="GO" id="GO:0009143">
    <property type="term" value="P:nucleoside triphosphate catabolic process"/>
    <property type="evidence" value="ECO:0007669"/>
    <property type="project" value="InterPro"/>
</dbReference>
<dbReference type="InterPro" id="IPR029001">
    <property type="entry name" value="ITPase-like_fam"/>
</dbReference>
<organism evidence="3 4">
    <name type="scientific">Candidatus Yanofskybacteria bacterium RIFCSPHIGHO2_01_FULL_41_26</name>
    <dbReference type="NCBI Taxonomy" id="1802661"/>
    <lineage>
        <taxon>Bacteria</taxon>
        <taxon>Candidatus Yanofskyibacteriota</taxon>
    </lineage>
</organism>
<name>A0A1F8ECM7_9BACT</name>
<dbReference type="CDD" id="cd00515">
    <property type="entry name" value="HAM1"/>
    <property type="match status" value="1"/>
</dbReference>
<dbReference type="AlphaFoldDB" id="A0A1F8ECM7"/>
<dbReference type="Gene3D" id="3.90.950.10">
    <property type="match status" value="1"/>
</dbReference>
<dbReference type="GO" id="GO:0047429">
    <property type="term" value="F:nucleoside triphosphate diphosphatase activity"/>
    <property type="evidence" value="ECO:0007669"/>
    <property type="project" value="InterPro"/>
</dbReference>
<dbReference type="Proteomes" id="UP000176893">
    <property type="component" value="Unassembled WGS sequence"/>
</dbReference>
<evidence type="ECO:0000256" key="2">
    <source>
        <dbReference type="ARBA" id="ARBA00022801"/>
    </source>
</evidence>
<dbReference type="SUPFAM" id="SSF52972">
    <property type="entry name" value="ITPase-like"/>
    <property type="match status" value="1"/>
</dbReference>
<dbReference type="GO" id="GO:0005829">
    <property type="term" value="C:cytosol"/>
    <property type="evidence" value="ECO:0007669"/>
    <property type="project" value="TreeGrafter"/>
</dbReference>
<evidence type="ECO:0000313" key="4">
    <source>
        <dbReference type="Proteomes" id="UP000176893"/>
    </source>
</evidence>
<accession>A0A1F8ECM7</accession>
<sequence length="197" mass="22575">MKILIATKNPAKAKEVEKYLGDNFEKVSLADFPDTLDVKETEKTFLENAVLKAKSYFELFGIPAVSDDGGLEIDALNGEPGVMSRRWPGHEATDQELIDLVLYKLKNIPQNKRTAHLRTVGVYYDGKNILHAEGSIDGYIVEKQTAPCEKGYPFRAIFWIPQFNKLYQDLTHEEHEEINHRRFVYSQLSKKMLALEK</sequence>
<comment type="caution">
    <text evidence="3">The sequence shown here is derived from an EMBL/GenBank/DDBJ whole genome shotgun (WGS) entry which is preliminary data.</text>
</comment>
<reference evidence="3 4" key="1">
    <citation type="journal article" date="2016" name="Nat. Commun.">
        <title>Thousands of microbial genomes shed light on interconnected biogeochemical processes in an aquifer system.</title>
        <authorList>
            <person name="Anantharaman K."/>
            <person name="Brown C.T."/>
            <person name="Hug L.A."/>
            <person name="Sharon I."/>
            <person name="Castelle C.J."/>
            <person name="Probst A.J."/>
            <person name="Thomas B.C."/>
            <person name="Singh A."/>
            <person name="Wilkins M.J."/>
            <person name="Karaoz U."/>
            <person name="Brodie E.L."/>
            <person name="Williams K.H."/>
            <person name="Hubbard S.S."/>
            <person name="Banfield J.F."/>
        </authorList>
    </citation>
    <scope>NUCLEOTIDE SEQUENCE [LARGE SCALE GENOMIC DNA]</scope>
</reference>
<dbReference type="Pfam" id="PF01725">
    <property type="entry name" value="Ham1p_like"/>
    <property type="match status" value="1"/>
</dbReference>
<evidence type="ECO:0008006" key="5">
    <source>
        <dbReference type="Google" id="ProtNLM"/>
    </source>
</evidence>
<comment type="similarity">
    <text evidence="1">Belongs to the HAM1 NTPase family.</text>
</comment>
<evidence type="ECO:0000256" key="1">
    <source>
        <dbReference type="ARBA" id="ARBA00008023"/>
    </source>
</evidence>
<dbReference type="STRING" id="1802661.A2649_00080"/>
<evidence type="ECO:0000313" key="3">
    <source>
        <dbReference type="EMBL" id="OGM98583.1"/>
    </source>
</evidence>
<dbReference type="InterPro" id="IPR002637">
    <property type="entry name" value="RdgB/HAM1"/>
</dbReference>
<protein>
    <recommendedName>
        <fullName evidence="5">Non-canonical purine NTP pyrophosphatase</fullName>
    </recommendedName>
</protein>
<proteinExistence type="inferred from homology"/>
<dbReference type="EMBL" id="MGJB01000012">
    <property type="protein sequence ID" value="OGM98583.1"/>
    <property type="molecule type" value="Genomic_DNA"/>
</dbReference>
<gene>
    <name evidence="3" type="ORF">A2649_00080</name>
</gene>
<dbReference type="PANTHER" id="PTHR11067:SF9">
    <property type="entry name" value="INOSINE TRIPHOSPHATE PYROPHOSPHATASE"/>
    <property type="match status" value="1"/>
</dbReference>
<keyword evidence="2" id="KW-0378">Hydrolase</keyword>